<dbReference type="InterPro" id="IPR011006">
    <property type="entry name" value="CheY-like_superfamily"/>
</dbReference>
<evidence type="ECO:0000256" key="6">
    <source>
        <dbReference type="PROSITE-ProRule" id="PRU00169"/>
    </source>
</evidence>
<reference evidence="10 11" key="1">
    <citation type="submission" date="2019-07" db="EMBL/GenBank/DDBJ databases">
        <authorList>
            <person name="Kim J."/>
        </authorList>
    </citation>
    <scope>NUCLEOTIDE SEQUENCE [LARGE SCALE GENOMIC DNA]</scope>
    <source>
        <strain evidence="10 11">N4</strain>
    </source>
</reference>
<dbReference type="FunFam" id="3.40.50.2300:FF:000001">
    <property type="entry name" value="DNA-binding response regulator PhoB"/>
    <property type="match status" value="1"/>
</dbReference>
<keyword evidence="11" id="KW-1185">Reference proteome</keyword>
<sequence>MNILVADDEMQMVKLIQVYFEQAGFDVHTASNGEEALEIVEQHPIDLAVLDWMMPIMSGIQACKEMKRYGQIKVLMLTAKGDHDAEFQALEAGADDYVKKPFDPRVLLLRAKKLLQIDGRARIGDLVIDMEGHKVWKADEDLNVTKKEFQLLKCFMNNRGRVLTREILLNQVWGIDYVGEDRTVDTHIRRLREKIGEEWIMTHRGLGYSFEHNHE</sequence>
<comment type="caution">
    <text evidence="10">The sequence shown here is derived from an EMBL/GenBank/DDBJ whole genome shotgun (WGS) entry which is preliminary data.</text>
</comment>
<dbReference type="RefSeq" id="WP_144990709.1">
    <property type="nucleotide sequence ID" value="NZ_VNJK01000001.1"/>
</dbReference>
<protein>
    <submittedName>
        <fullName evidence="10">Response regulator transcription factor</fullName>
    </submittedName>
</protein>
<dbReference type="InterPro" id="IPR036388">
    <property type="entry name" value="WH-like_DNA-bd_sf"/>
</dbReference>
<keyword evidence="5" id="KW-0804">Transcription</keyword>
<keyword evidence="3" id="KW-0805">Transcription regulation</keyword>
<dbReference type="CDD" id="cd17574">
    <property type="entry name" value="REC_OmpR"/>
    <property type="match status" value="1"/>
</dbReference>
<dbReference type="PROSITE" id="PS50110">
    <property type="entry name" value="RESPONSE_REGULATORY"/>
    <property type="match status" value="1"/>
</dbReference>
<dbReference type="SMART" id="SM00448">
    <property type="entry name" value="REC"/>
    <property type="match status" value="1"/>
</dbReference>
<keyword evidence="2" id="KW-0902">Two-component regulatory system</keyword>
<evidence type="ECO:0000256" key="7">
    <source>
        <dbReference type="PROSITE-ProRule" id="PRU01091"/>
    </source>
</evidence>
<organism evidence="10 11">
    <name type="scientific">Paenibacillus agilis</name>
    <dbReference type="NCBI Taxonomy" id="3020863"/>
    <lineage>
        <taxon>Bacteria</taxon>
        <taxon>Bacillati</taxon>
        <taxon>Bacillota</taxon>
        <taxon>Bacilli</taxon>
        <taxon>Bacillales</taxon>
        <taxon>Paenibacillaceae</taxon>
        <taxon>Paenibacillus</taxon>
    </lineage>
</organism>
<dbReference type="InterPro" id="IPR039420">
    <property type="entry name" value="WalR-like"/>
</dbReference>
<dbReference type="PROSITE" id="PS51755">
    <property type="entry name" value="OMPR_PHOB"/>
    <property type="match status" value="1"/>
</dbReference>
<feature type="modified residue" description="4-aspartylphosphate" evidence="6">
    <location>
        <position position="51"/>
    </location>
</feature>
<dbReference type="InterPro" id="IPR001867">
    <property type="entry name" value="OmpR/PhoB-type_DNA-bd"/>
</dbReference>
<keyword evidence="4 7" id="KW-0238">DNA-binding</keyword>
<evidence type="ECO:0000256" key="4">
    <source>
        <dbReference type="ARBA" id="ARBA00023125"/>
    </source>
</evidence>
<dbReference type="SMART" id="SM00862">
    <property type="entry name" value="Trans_reg_C"/>
    <property type="match status" value="1"/>
</dbReference>
<evidence type="ECO:0000313" key="11">
    <source>
        <dbReference type="Proteomes" id="UP000318102"/>
    </source>
</evidence>
<dbReference type="GO" id="GO:0000156">
    <property type="term" value="F:phosphorelay response regulator activity"/>
    <property type="evidence" value="ECO:0007669"/>
    <property type="project" value="TreeGrafter"/>
</dbReference>
<dbReference type="Proteomes" id="UP000318102">
    <property type="component" value="Unassembled WGS sequence"/>
</dbReference>
<evidence type="ECO:0000256" key="3">
    <source>
        <dbReference type="ARBA" id="ARBA00023015"/>
    </source>
</evidence>
<feature type="domain" description="Response regulatory" evidence="8">
    <location>
        <begin position="2"/>
        <end position="115"/>
    </location>
</feature>
<dbReference type="AlphaFoldDB" id="A0A559J1U0"/>
<dbReference type="Gene3D" id="3.40.50.2300">
    <property type="match status" value="1"/>
</dbReference>
<dbReference type="InterPro" id="IPR001789">
    <property type="entry name" value="Sig_transdc_resp-reg_receiver"/>
</dbReference>
<dbReference type="GO" id="GO:0032993">
    <property type="term" value="C:protein-DNA complex"/>
    <property type="evidence" value="ECO:0007669"/>
    <property type="project" value="TreeGrafter"/>
</dbReference>
<proteinExistence type="predicted"/>
<evidence type="ECO:0000256" key="2">
    <source>
        <dbReference type="ARBA" id="ARBA00023012"/>
    </source>
</evidence>
<feature type="domain" description="OmpR/PhoB-type" evidence="9">
    <location>
        <begin position="118"/>
        <end position="212"/>
    </location>
</feature>
<name>A0A559J1U0_9BACL</name>
<dbReference type="PANTHER" id="PTHR48111">
    <property type="entry name" value="REGULATOR OF RPOS"/>
    <property type="match status" value="1"/>
</dbReference>
<dbReference type="GO" id="GO:0000976">
    <property type="term" value="F:transcription cis-regulatory region binding"/>
    <property type="evidence" value="ECO:0007669"/>
    <property type="project" value="TreeGrafter"/>
</dbReference>
<dbReference type="Gene3D" id="1.10.10.10">
    <property type="entry name" value="Winged helix-like DNA-binding domain superfamily/Winged helix DNA-binding domain"/>
    <property type="match status" value="1"/>
</dbReference>
<dbReference type="GO" id="GO:0006355">
    <property type="term" value="P:regulation of DNA-templated transcription"/>
    <property type="evidence" value="ECO:0007669"/>
    <property type="project" value="InterPro"/>
</dbReference>
<evidence type="ECO:0000259" key="8">
    <source>
        <dbReference type="PROSITE" id="PS50110"/>
    </source>
</evidence>
<dbReference type="CDD" id="cd00383">
    <property type="entry name" value="trans_reg_C"/>
    <property type="match status" value="1"/>
</dbReference>
<dbReference type="EMBL" id="VNJK01000001">
    <property type="protein sequence ID" value="TVX93837.1"/>
    <property type="molecule type" value="Genomic_DNA"/>
</dbReference>
<evidence type="ECO:0000313" key="10">
    <source>
        <dbReference type="EMBL" id="TVX93837.1"/>
    </source>
</evidence>
<dbReference type="Pfam" id="PF00072">
    <property type="entry name" value="Response_reg"/>
    <property type="match status" value="1"/>
</dbReference>
<evidence type="ECO:0000256" key="5">
    <source>
        <dbReference type="ARBA" id="ARBA00023163"/>
    </source>
</evidence>
<dbReference type="OrthoDB" id="9790442at2"/>
<evidence type="ECO:0000256" key="1">
    <source>
        <dbReference type="ARBA" id="ARBA00022553"/>
    </source>
</evidence>
<dbReference type="PANTHER" id="PTHR48111:SF73">
    <property type="entry name" value="ALKALINE PHOSPHATASE SYNTHESIS TRANSCRIPTIONAL REGULATORY PROTEIN PHOP"/>
    <property type="match status" value="1"/>
</dbReference>
<evidence type="ECO:0000259" key="9">
    <source>
        <dbReference type="PROSITE" id="PS51755"/>
    </source>
</evidence>
<accession>A0A559J1U0</accession>
<dbReference type="Pfam" id="PF00486">
    <property type="entry name" value="Trans_reg_C"/>
    <property type="match status" value="1"/>
</dbReference>
<feature type="DNA-binding region" description="OmpR/PhoB-type" evidence="7">
    <location>
        <begin position="118"/>
        <end position="212"/>
    </location>
</feature>
<dbReference type="GO" id="GO:0005829">
    <property type="term" value="C:cytosol"/>
    <property type="evidence" value="ECO:0007669"/>
    <property type="project" value="TreeGrafter"/>
</dbReference>
<dbReference type="SUPFAM" id="SSF52172">
    <property type="entry name" value="CheY-like"/>
    <property type="match status" value="1"/>
</dbReference>
<gene>
    <name evidence="10" type="ORF">FPZ44_12715</name>
</gene>
<keyword evidence="1 6" id="KW-0597">Phosphoprotein</keyword>